<accession>A0A917P7A7</accession>
<reference evidence="1" key="1">
    <citation type="journal article" date="2014" name="Int. J. Syst. Evol. Microbiol.">
        <title>Complete genome sequence of Corynebacterium casei LMG S-19264T (=DSM 44701T), isolated from a smear-ripened cheese.</title>
        <authorList>
            <consortium name="US DOE Joint Genome Institute (JGI-PGF)"/>
            <person name="Walter F."/>
            <person name="Albersmeier A."/>
            <person name="Kalinowski J."/>
            <person name="Ruckert C."/>
        </authorList>
    </citation>
    <scope>NUCLEOTIDE SEQUENCE</scope>
    <source>
        <strain evidence="1">CGMCC 4.7272</strain>
    </source>
</reference>
<organism evidence="1 2">
    <name type="scientific">Streptomyces lacrimifluminis</name>
    <dbReference type="NCBI Taxonomy" id="1500077"/>
    <lineage>
        <taxon>Bacteria</taxon>
        <taxon>Bacillati</taxon>
        <taxon>Actinomycetota</taxon>
        <taxon>Actinomycetes</taxon>
        <taxon>Kitasatosporales</taxon>
        <taxon>Streptomycetaceae</taxon>
        <taxon>Streptomyces</taxon>
    </lineage>
</organism>
<evidence type="ECO:0000313" key="2">
    <source>
        <dbReference type="Proteomes" id="UP000625682"/>
    </source>
</evidence>
<proteinExistence type="predicted"/>
<comment type="caution">
    <text evidence="1">The sequence shown here is derived from an EMBL/GenBank/DDBJ whole genome shotgun (WGS) entry which is preliminary data.</text>
</comment>
<evidence type="ECO:0000313" key="1">
    <source>
        <dbReference type="EMBL" id="GGJ65279.1"/>
    </source>
</evidence>
<dbReference type="Proteomes" id="UP000625682">
    <property type="component" value="Unassembled WGS sequence"/>
</dbReference>
<sequence length="103" mass="11426">MQTYSEQGAIRSSLQQDRSDIVMSTINGLRYAVTQQKGVKSLNEFRRLDVGFAFKKGTKPAPAFQATVNKLITDGTYDRILRTWGTTGSAIATSRISPPELRD</sequence>
<evidence type="ECO:0008006" key="3">
    <source>
        <dbReference type="Google" id="ProtNLM"/>
    </source>
</evidence>
<protein>
    <recommendedName>
        <fullName evidence="3">ABC transporter substrate-binding protein</fullName>
    </recommendedName>
</protein>
<gene>
    <name evidence="1" type="ORF">GCM10012282_73000</name>
</gene>
<keyword evidence="2" id="KW-1185">Reference proteome</keyword>
<dbReference type="EMBL" id="BMMU01000040">
    <property type="protein sequence ID" value="GGJ65279.1"/>
    <property type="molecule type" value="Genomic_DNA"/>
</dbReference>
<reference evidence="1" key="2">
    <citation type="submission" date="2020-09" db="EMBL/GenBank/DDBJ databases">
        <authorList>
            <person name="Sun Q."/>
            <person name="Zhou Y."/>
        </authorList>
    </citation>
    <scope>NUCLEOTIDE SEQUENCE</scope>
    <source>
        <strain evidence="1">CGMCC 4.7272</strain>
    </source>
</reference>
<name>A0A917P7A7_9ACTN</name>
<dbReference type="AlphaFoldDB" id="A0A917P7A7"/>
<dbReference type="SUPFAM" id="SSF53850">
    <property type="entry name" value="Periplasmic binding protein-like II"/>
    <property type="match status" value="1"/>
</dbReference>
<dbReference type="Gene3D" id="3.40.190.10">
    <property type="entry name" value="Periplasmic binding protein-like II"/>
    <property type="match status" value="2"/>
</dbReference>